<keyword evidence="4" id="KW-1185">Reference proteome</keyword>
<dbReference type="Pfam" id="PF01557">
    <property type="entry name" value="FAA_hydrolase"/>
    <property type="match status" value="1"/>
</dbReference>
<evidence type="ECO:0000256" key="1">
    <source>
        <dbReference type="ARBA" id="ARBA00022723"/>
    </source>
</evidence>
<dbReference type="EMBL" id="SGIU01000003">
    <property type="protein sequence ID" value="TAI46627.1"/>
    <property type="molecule type" value="Genomic_DNA"/>
</dbReference>
<keyword evidence="1" id="KW-0479">Metal-binding</keyword>
<organism evidence="3 4">
    <name type="scientific">Flagellimonas allohymeniacidonis</name>
    <dbReference type="NCBI Taxonomy" id="2517819"/>
    <lineage>
        <taxon>Bacteria</taxon>
        <taxon>Pseudomonadati</taxon>
        <taxon>Bacteroidota</taxon>
        <taxon>Flavobacteriia</taxon>
        <taxon>Flavobacteriales</taxon>
        <taxon>Flavobacteriaceae</taxon>
        <taxon>Flagellimonas</taxon>
    </lineage>
</organism>
<name>A0A4Q8QB78_9FLAO</name>
<reference evidence="3 4" key="1">
    <citation type="submission" date="2019-02" db="EMBL/GenBank/DDBJ databases">
        <title>Draft genome sequence of Muricauda sp. 176CP4-71.</title>
        <authorList>
            <person name="Park J.-S."/>
        </authorList>
    </citation>
    <scope>NUCLEOTIDE SEQUENCE [LARGE SCALE GENOMIC DNA]</scope>
    <source>
        <strain evidence="3 4">176CP4-71</strain>
    </source>
</reference>
<gene>
    <name evidence="3" type="ORF">EW142_16245</name>
</gene>
<evidence type="ECO:0000259" key="2">
    <source>
        <dbReference type="Pfam" id="PF01557"/>
    </source>
</evidence>
<dbReference type="AlphaFoldDB" id="A0A4Q8QB78"/>
<evidence type="ECO:0000313" key="4">
    <source>
        <dbReference type="Proteomes" id="UP000291981"/>
    </source>
</evidence>
<dbReference type="OrthoDB" id="9805307at2"/>
<dbReference type="SUPFAM" id="SSF56529">
    <property type="entry name" value="FAH"/>
    <property type="match status" value="1"/>
</dbReference>
<dbReference type="GO" id="GO:0046872">
    <property type="term" value="F:metal ion binding"/>
    <property type="evidence" value="ECO:0007669"/>
    <property type="project" value="UniProtKB-KW"/>
</dbReference>
<sequence>MKLICIGRNYPAHIDELKNERPDEPVVFIKPDSAVLPKEQDFYIPEFSNEIHYEVEVLVKIKKVGKHISEKFAHKYYDEIGLGIDFTARDLQSKLKAKGLPWEKAKGFDGAAVVGKWKPKSLYESVDKIGFSLLKNGEIMQKGNTSLMLWKIDELIAHISTFFMLKKGDILFTGTPAGVGKVSPNDYLSGTLEGEELFAIKVR</sequence>
<proteinExistence type="predicted"/>
<accession>A0A4Q8QB78</accession>
<dbReference type="InterPro" id="IPR011234">
    <property type="entry name" value="Fumarylacetoacetase-like_C"/>
</dbReference>
<dbReference type="Proteomes" id="UP000291981">
    <property type="component" value="Unassembled WGS sequence"/>
</dbReference>
<keyword evidence="3" id="KW-0378">Hydrolase</keyword>
<dbReference type="InterPro" id="IPR036663">
    <property type="entry name" value="Fumarylacetoacetase_C_sf"/>
</dbReference>
<dbReference type="GO" id="GO:0018773">
    <property type="term" value="F:acetylpyruvate hydrolase activity"/>
    <property type="evidence" value="ECO:0007669"/>
    <property type="project" value="TreeGrafter"/>
</dbReference>
<dbReference type="RefSeq" id="WP_130615850.1">
    <property type="nucleotide sequence ID" value="NZ_SGIU01000003.1"/>
</dbReference>
<protein>
    <submittedName>
        <fullName evidence="3">FAA hydrolase family protein</fullName>
    </submittedName>
</protein>
<dbReference type="Gene3D" id="3.90.850.10">
    <property type="entry name" value="Fumarylacetoacetase-like, C-terminal domain"/>
    <property type="match status" value="1"/>
</dbReference>
<comment type="caution">
    <text evidence="3">The sequence shown here is derived from an EMBL/GenBank/DDBJ whole genome shotgun (WGS) entry which is preliminary data.</text>
</comment>
<dbReference type="PANTHER" id="PTHR11820:SF7">
    <property type="entry name" value="ACYLPYRUVASE FAHD1, MITOCHONDRIAL"/>
    <property type="match status" value="1"/>
</dbReference>
<evidence type="ECO:0000313" key="3">
    <source>
        <dbReference type="EMBL" id="TAI46627.1"/>
    </source>
</evidence>
<feature type="domain" description="Fumarylacetoacetase-like C-terminal" evidence="2">
    <location>
        <begin position="2"/>
        <end position="183"/>
    </location>
</feature>
<dbReference type="PANTHER" id="PTHR11820">
    <property type="entry name" value="ACYLPYRUVASE"/>
    <property type="match status" value="1"/>
</dbReference>